<reference evidence="2" key="1">
    <citation type="submission" date="2023-06" db="EMBL/GenBank/DDBJ databases">
        <title>Conoideocrella luteorostrata (Hypocreales: Clavicipitaceae), a potential biocontrol fungus for elongate hemlock scale in United States Christmas tree production areas.</title>
        <authorList>
            <person name="Barrett H."/>
            <person name="Lovett B."/>
            <person name="Macias A.M."/>
            <person name="Stajich J.E."/>
            <person name="Kasson M.T."/>
        </authorList>
    </citation>
    <scope>NUCLEOTIDE SEQUENCE</scope>
    <source>
        <strain evidence="2">ARSEF 14590</strain>
    </source>
</reference>
<feature type="compositionally biased region" description="Polar residues" evidence="1">
    <location>
        <begin position="1"/>
        <end position="14"/>
    </location>
</feature>
<dbReference type="AlphaFoldDB" id="A0AAJ0CWH8"/>
<comment type="caution">
    <text evidence="2">The sequence shown here is derived from an EMBL/GenBank/DDBJ whole genome shotgun (WGS) entry which is preliminary data.</text>
</comment>
<dbReference type="Proteomes" id="UP001251528">
    <property type="component" value="Unassembled WGS sequence"/>
</dbReference>
<evidence type="ECO:0000313" key="3">
    <source>
        <dbReference type="Proteomes" id="UP001251528"/>
    </source>
</evidence>
<evidence type="ECO:0000256" key="1">
    <source>
        <dbReference type="SAM" id="MobiDB-lite"/>
    </source>
</evidence>
<dbReference type="EMBL" id="JASWJB010000042">
    <property type="protein sequence ID" value="KAK2606355.1"/>
    <property type="molecule type" value="Genomic_DNA"/>
</dbReference>
<gene>
    <name evidence="2" type="primary">CRZ1_2</name>
    <name evidence="2" type="ORF">QQS21_003286</name>
</gene>
<organism evidence="2 3">
    <name type="scientific">Conoideocrella luteorostrata</name>
    <dbReference type="NCBI Taxonomy" id="1105319"/>
    <lineage>
        <taxon>Eukaryota</taxon>
        <taxon>Fungi</taxon>
        <taxon>Dikarya</taxon>
        <taxon>Ascomycota</taxon>
        <taxon>Pezizomycotina</taxon>
        <taxon>Sordariomycetes</taxon>
        <taxon>Hypocreomycetidae</taxon>
        <taxon>Hypocreales</taxon>
        <taxon>Clavicipitaceae</taxon>
        <taxon>Conoideocrella</taxon>
    </lineage>
</organism>
<accession>A0AAJ0CWH8</accession>
<evidence type="ECO:0000313" key="2">
    <source>
        <dbReference type="EMBL" id="KAK2606355.1"/>
    </source>
</evidence>
<name>A0AAJ0CWH8_9HYPO</name>
<protein>
    <submittedName>
        <fullName evidence="2">DNA-binding transcription factor</fullName>
    </submittedName>
</protein>
<keyword evidence="2" id="KW-0238">DNA-binding</keyword>
<keyword evidence="3" id="KW-1185">Reference proteome</keyword>
<dbReference type="GO" id="GO:0003677">
    <property type="term" value="F:DNA binding"/>
    <property type="evidence" value="ECO:0007669"/>
    <property type="project" value="UniProtKB-KW"/>
</dbReference>
<proteinExistence type="predicted"/>
<sequence>MESFLSNADTSEGTHCNGPRPLGGDIQNNDQISAHRGRAKGQNYQVNANEHTGLNTQQGKIVCRGDLKAGGQWGCGRNFATVKAFGRHLQSKVGRLCIQALFMEEDMDRQLRYYQSTTASEETVTHPVSSAPRHVADSNRSFVTSILPHTPPALDFNQPNLEVDREWGLMSVFACHNCDNSDNGSCESCPGPTYAAWWIEYVLSMSQGVK</sequence>
<feature type="region of interest" description="Disordered" evidence="1">
    <location>
        <begin position="1"/>
        <end position="30"/>
    </location>
</feature>